<keyword evidence="11" id="KW-0804">Transcription</keyword>
<proteinExistence type="inferred from homology"/>
<reference evidence="18" key="2">
    <citation type="submission" date="2025-08" db="UniProtKB">
        <authorList>
            <consortium name="RefSeq"/>
        </authorList>
    </citation>
    <scope>IDENTIFICATION</scope>
    <source>
        <tissue evidence="18">Blood</tissue>
    </source>
</reference>
<evidence type="ECO:0000256" key="6">
    <source>
        <dbReference type="ARBA" id="ARBA00022603"/>
    </source>
</evidence>
<dbReference type="InterPro" id="IPR007823">
    <property type="entry name" value="RRP8"/>
</dbReference>
<feature type="compositionally biased region" description="Basic residues" evidence="16">
    <location>
        <begin position="90"/>
        <end position="101"/>
    </location>
</feature>
<keyword evidence="4" id="KW-0678">Repressor</keyword>
<keyword evidence="8 15" id="KW-0949">S-adenosyl-L-methionine</keyword>
<dbReference type="FunFam" id="1.10.10.2150:FF:000001">
    <property type="entry name" value="Ribosomal RNA-processing protein 8"/>
    <property type="match status" value="1"/>
</dbReference>
<comment type="similarity">
    <text evidence="2 15">Belongs to the methyltransferase superfamily. RRP8 family.</text>
</comment>
<comment type="subcellular location">
    <subcellularLocation>
        <location evidence="1 15">Nucleus</location>
        <location evidence="1 15">Nucleolus</location>
    </subcellularLocation>
</comment>
<evidence type="ECO:0000313" key="18">
    <source>
        <dbReference type="RefSeq" id="XP_017346735.1"/>
    </source>
</evidence>
<evidence type="ECO:0000256" key="8">
    <source>
        <dbReference type="ARBA" id="ARBA00022691"/>
    </source>
</evidence>
<dbReference type="Gene3D" id="1.10.10.2150">
    <property type="entry name" value="Ribosomal RNA-processing protein 8, N-terminal domain"/>
    <property type="match status" value="1"/>
</dbReference>
<evidence type="ECO:0000256" key="15">
    <source>
        <dbReference type="RuleBase" id="RU365074"/>
    </source>
</evidence>
<comment type="subunit">
    <text evidence="14">Component of the eNoSC complex, composed of SIRT1, SUV39H1 and RRP8.</text>
</comment>
<protein>
    <recommendedName>
        <fullName evidence="3 15">Ribosomal RNA-processing protein 8</fullName>
        <ecNumber evidence="15">2.1.1.-</ecNumber>
    </recommendedName>
</protein>
<dbReference type="Pfam" id="PF05148">
    <property type="entry name" value="Methyltransf_8"/>
    <property type="match status" value="1"/>
</dbReference>
<evidence type="ECO:0000256" key="5">
    <source>
        <dbReference type="ARBA" id="ARBA00022552"/>
    </source>
</evidence>
<evidence type="ECO:0000256" key="10">
    <source>
        <dbReference type="ARBA" id="ARBA00023015"/>
    </source>
</evidence>
<dbReference type="GO" id="GO:0006364">
    <property type="term" value="P:rRNA processing"/>
    <property type="evidence" value="ECO:0007669"/>
    <property type="project" value="UniProtKB-UniRule"/>
</dbReference>
<dbReference type="GeneID" id="108278094"/>
<dbReference type="STRING" id="7998.ENSIPUP00000026186"/>
<keyword evidence="10" id="KW-0805">Transcription regulation</keyword>
<dbReference type="Proteomes" id="UP000221080">
    <property type="component" value="Chromosome 17"/>
</dbReference>
<dbReference type="KEGG" id="ipu:108278094"/>
<evidence type="ECO:0000256" key="11">
    <source>
        <dbReference type="ARBA" id="ARBA00023163"/>
    </source>
</evidence>
<keyword evidence="17" id="KW-1185">Reference proteome</keyword>
<dbReference type="GO" id="GO:0046015">
    <property type="term" value="P:regulation of transcription by glucose"/>
    <property type="evidence" value="ECO:0007669"/>
    <property type="project" value="TreeGrafter"/>
</dbReference>
<evidence type="ECO:0000256" key="4">
    <source>
        <dbReference type="ARBA" id="ARBA00022491"/>
    </source>
</evidence>
<dbReference type="OrthoDB" id="10258825at2759"/>
<keyword evidence="6 15" id="KW-0489">Methyltransferase</keyword>
<evidence type="ECO:0000256" key="12">
    <source>
        <dbReference type="ARBA" id="ARBA00023242"/>
    </source>
</evidence>
<gene>
    <name evidence="18" type="primary">rrp8</name>
</gene>
<keyword evidence="12 15" id="KW-0539">Nucleus</keyword>
<dbReference type="GO" id="GO:0000183">
    <property type="term" value="P:rDNA heterochromatin formation"/>
    <property type="evidence" value="ECO:0007669"/>
    <property type="project" value="TreeGrafter"/>
</dbReference>
<evidence type="ECO:0000256" key="9">
    <source>
        <dbReference type="ARBA" id="ARBA00022853"/>
    </source>
</evidence>
<organism evidence="17 18">
    <name type="scientific">Ictalurus punctatus</name>
    <name type="common">Channel catfish</name>
    <name type="synonym">Silurus punctatus</name>
    <dbReference type="NCBI Taxonomy" id="7998"/>
    <lineage>
        <taxon>Eukaryota</taxon>
        <taxon>Metazoa</taxon>
        <taxon>Chordata</taxon>
        <taxon>Craniata</taxon>
        <taxon>Vertebrata</taxon>
        <taxon>Euteleostomi</taxon>
        <taxon>Actinopterygii</taxon>
        <taxon>Neopterygii</taxon>
        <taxon>Teleostei</taxon>
        <taxon>Ostariophysi</taxon>
        <taxon>Siluriformes</taxon>
        <taxon>Ictaluridae</taxon>
        <taxon>Ictalurus</taxon>
    </lineage>
</organism>
<dbReference type="InterPro" id="IPR042036">
    <property type="entry name" value="RRP8_N"/>
</dbReference>
<evidence type="ECO:0000256" key="16">
    <source>
        <dbReference type="SAM" id="MobiDB-lite"/>
    </source>
</evidence>
<dbReference type="InterPro" id="IPR029063">
    <property type="entry name" value="SAM-dependent_MTases_sf"/>
</dbReference>
<dbReference type="GO" id="GO:0008168">
    <property type="term" value="F:methyltransferase activity"/>
    <property type="evidence" value="ECO:0007669"/>
    <property type="project" value="UniProtKB-KW"/>
</dbReference>
<keyword evidence="7 15" id="KW-0808">Transferase</keyword>
<dbReference type="AlphaFoldDB" id="A0A2D0SWP1"/>
<dbReference type="RefSeq" id="XP_017346735.1">
    <property type="nucleotide sequence ID" value="XM_017491246.3"/>
</dbReference>
<evidence type="ECO:0000256" key="1">
    <source>
        <dbReference type="ARBA" id="ARBA00004604"/>
    </source>
</evidence>
<name>A0A2D0SWP1_ICTPU</name>
<evidence type="ECO:0000313" key="17">
    <source>
        <dbReference type="Proteomes" id="UP000221080"/>
    </source>
</evidence>
<dbReference type="PANTHER" id="PTHR12787:SF0">
    <property type="entry name" value="RIBOSOMAL RNA-PROCESSING PROTEIN 8"/>
    <property type="match status" value="1"/>
</dbReference>
<dbReference type="GO" id="GO:0005677">
    <property type="term" value="C:chromatin silencing complex"/>
    <property type="evidence" value="ECO:0007669"/>
    <property type="project" value="TreeGrafter"/>
</dbReference>
<evidence type="ECO:0000256" key="14">
    <source>
        <dbReference type="ARBA" id="ARBA00062710"/>
    </source>
</evidence>
<comment type="function">
    <text evidence="15">Probable methyltransferase required to silence rDNA.</text>
</comment>
<dbReference type="GO" id="GO:0032259">
    <property type="term" value="P:methylation"/>
    <property type="evidence" value="ECO:0007669"/>
    <property type="project" value="UniProtKB-KW"/>
</dbReference>
<dbReference type="GO" id="GO:0005730">
    <property type="term" value="C:nucleolus"/>
    <property type="evidence" value="ECO:0007669"/>
    <property type="project" value="UniProtKB-SubCell"/>
</dbReference>
<feature type="region of interest" description="Disordered" evidence="16">
    <location>
        <begin position="90"/>
        <end position="155"/>
    </location>
</feature>
<keyword evidence="9" id="KW-0156">Chromatin regulator</keyword>
<evidence type="ECO:0000256" key="2">
    <source>
        <dbReference type="ARBA" id="ARBA00006301"/>
    </source>
</evidence>
<evidence type="ECO:0000256" key="3">
    <source>
        <dbReference type="ARBA" id="ARBA00020203"/>
    </source>
</evidence>
<dbReference type="PANTHER" id="PTHR12787">
    <property type="entry name" value="RIBOSOMAL RNA-PROCESSING PROTEIN 8"/>
    <property type="match status" value="1"/>
</dbReference>
<dbReference type="Gene3D" id="3.40.50.150">
    <property type="entry name" value="Vaccinia Virus protein VP39"/>
    <property type="match status" value="1"/>
</dbReference>
<dbReference type="FunFam" id="3.40.50.150:FF:000068">
    <property type="entry name" value="Ribosomal RNA-processing protein 8"/>
    <property type="match status" value="1"/>
</dbReference>
<comment type="function">
    <text evidence="13">Essential component of the eNoSC (energy-dependent nucleolar silencing) complex, a complex that mediates silencing of rDNA in response to intracellular energy status and acts by recruiting histone-modifying enzymes. The eNoSC complex is able to sense the energy status of cell: upon glucose starvation, elevation of NAD(+)/NADP(+) ratio activates SIRT1, leading to histone H3 deacetylation followed by dimethylation of H3 at 'Lys-9' (H3K9me2) by SUV39H1 and the formation of silent chromatin in the rDNA locus. In the complex, RRP8 binds to H3K9me2 and probably acts as a methyltransferase. Its substrates are however unknown.</text>
</comment>
<dbReference type="SUPFAM" id="SSF53335">
    <property type="entry name" value="S-adenosyl-L-methionine-dependent methyltransferases"/>
    <property type="match status" value="1"/>
</dbReference>
<dbReference type="EC" id="2.1.1.-" evidence="15"/>
<evidence type="ECO:0000256" key="13">
    <source>
        <dbReference type="ARBA" id="ARBA00057870"/>
    </source>
</evidence>
<accession>A0A2D0SWP1</accession>
<dbReference type="GO" id="GO:0042149">
    <property type="term" value="P:cellular response to glucose starvation"/>
    <property type="evidence" value="ECO:0007669"/>
    <property type="project" value="TreeGrafter"/>
</dbReference>
<dbReference type="GO" id="GO:0033553">
    <property type="term" value="C:rDNA heterochromatin"/>
    <property type="evidence" value="ECO:0007669"/>
    <property type="project" value="TreeGrafter"/>
</dbReference>
<keyword evidence="5 15" id="KW-0698">rRNA processing</keyword>
<dbReference type="CTD" id="23378"/>
<evidence type="ECO:0000256" key="7">
    <source>
        <dbReference type="ARBA" id="ARBA00022679"/>
    </source>
</evidence>
<reference evidence="17" key="1">
    <citation type="journal article" date="2016" name="Nat. Commun.">
        <title>The channel catfish genome sequence provides insights into the evolution of scale formation in teleosts.</title>
        <authorList>
            <person name="Liu Z."/>
            <person name="Liu S."/>
            <person name="Yao J."/>
            <person name="Bao L."/>
            <person name="Zhang J."/>
            <person name="Li Y."/>
            <person name="Jiang C."/>
            <person name="Sun L."/>
            <person name="Wang R."/>
            <person name="Zhang Y."/>
            <person name="Zhou T."/>
            <person name="Zeng Q."/>
            <person name="Fu Q."/>
            <person name="Gao S."/>
            <person name="Li N."/>
            <person name="Koren S."/>
            <person name="Jiang Y."/>
            <person name="Zimin A."/>
            <person name="Xu P."/>
            <person name="Phillippy A.M."/>
            <person name="Geng X."/>
            <person name="Song L."/>
            <person name="Sun F."/>
            <person name="Li C."/>
            <person name="Wang X."/>
            <person name="Chen A."/>
            <person name="Jin Y."/>
            <person name="Yuan Z."/>
            <person name="Yang Y."/>
            <person name="Tan S."/>
            <person name="Peatman E."/>
            <person name="Lu J."/>
            <person name="Qin Z."/>
            <person name="Dunham R."/>
            <person name="Li Z."/>
            <person name="Sonstegard T."/>
            <person name="Feng J."/>
            <person name="Danzmann R.G."/>
            <person name="Schroeder S."/>
            <person name="Scheffler B."/>
            <person name="Duke M.V."/>
            <person name="Ballard L."/>
            <person name="Kucuktas H."/>
            <person name="Kaltenboeck L."/>
            <person name="Liu H."/>
            <person name="Armbruster J."/>
            <person name="Xie Y."/>
            <person name="Kirby M.L."/>
            <person name="Tian Y."/>
            <person name="Flanagan M.E."/>
            <person name="Mu W."/>
            <person name="Waldbieser G.C."/>
        </authorList>
    </citation>
    <scope>NUCLEOTIDE SEQUENCE [LARGE SCALE GENOMIC DNA]</scope>
    <source>
        <strain evidence="17">SDA103</strain>
    </source>
</reference>
<sequence>MLASLRLGVGVVANMFAEEEWTDNLPDKEQTHSVVNAKPFVEKHKAISRNCLKRTLETLGSAPDWECIKPSVGSDEEREGGPVHLFKKKKKKKRCKKHKKTSGTGMEGDMDKETDVLQKPVKKRRVKRDVDTASIESSKKLHNAEEASTDTKLSRQQWKNKMKNKRQCKNKFLLNSSGVADVKMKEKLRQDLSIAGKMQNDDLALCKMASVKKNDNIPLRTGRPEKAQSITKNVNKDTHQLTSIKPVHNGLKTNAHNQCEKQRPVNMDKKSLLQAKKLRSILNINATETKEKLSDINLEQEKEDFRKVGECQMDRSSALRLRMEKRLQSARFRYINEVLYTSTSGEAKRIFTQDPDAFRIYHTGYTEQVKHWPANPVDSIISYIRQRSPSLVIADFGCGDCKIAQSVKNKVHCFDLVPICDLVTACDMANVPLSDSTVDIAVFCLSLMGTNLTDFLAEANRVLVMGGILKIAEVASRFDNIRQFNGALSRLGFKLVSKDTTNSHFYSFEFQKTDNVPNDVKKIGLELKPCLYKKR</sequence>